<dbReference type="PANTHER" id="PTHR33744">
    <property type="entry name" value="CARBOHYDRATE DIACID REGULATOR"/>
    <property type="match status" value="1"/>
</dbReference>
<dbReference type="InterPro" id="IPR025736">
    <property type="entry name" value="PucR_C-HTH_dom"/>
</dbReference>
<dbReference type="Gene3D" id="1.10.10.2840">
    <property type="entry name" value="PucR C-terminal helix-turn-helix domain"/>
    <property type="match status" value="1"/>
</dbReference>
<dbReference type="PANTHER" id="PTHR33744:SF15">
    <property type="entry name" value="CARBOHYDRATE DIACID REGULATOR"/>
    <property type="match status" value="1"/>
</dbReference>
<dbReference type="GO" id="GO:0043565">
    <property type="term" value="F:sequence-specific DNA binding"/>
    <property type="evidence" value="ECO:0007669"/>
    <property type="project" value="InterPro"/>
</dbReference>
<accession>A0A1H7K762</accession>
<keyword evidence="3" id="KW-1185">Reference proteome</keyword>
<gene>
    <name evidence="2" type="ORF">SAMN04488099_1077</name>
</gene>
<dbReference type="STRING" id="426702.SAMN04488099_1077"/>
<dbReference type="AlphaFoldDB" id="A0A1H7K762"/>
<dbReference type="EMBL" id="FNZU01000007">
    <property type="protein sequence ID" value="SEK82394.1"/>
    <property type="molecule type" value="Genomic_DNA"/>
</dbReference>
<feature type="domain" description="PucR C-terminal helix-turn-helix" evidence="1">
    <location>
        <begin position="232"/>
        <end position="284"/>
    </location>
</feature>
<dbReference type="Pfam" id="PF13556">
    <property type="entry name" value="HTH_30"/>
    <property type="match status" value="1"/>
</dbReference>
<dbReference type="InterPro" id="IPR051448">
    <property type="entry name" value="CdaR-like_regulators"/>
</dbReference>
<dbReference type="SUPFAM" id="SSF46689">
    <property type="entry name" value="Homeodomain-like"/>
    <property type="match status" value="1"/>
</dbReference>
<reference evidence="3" key="1">
    <citation type="submission" date="2016-10" db="EMBL/GenBank/DDBJ databases">
        <authorList>
            <person name="Varghese N."/>
            <person name="Submissions S."/>
        </authorList>
    </citation>
    <scope>NUCLEOTIDE SEQUENCE [LARGE SCALE GENOMIC DNA]</scope>
    <source>
        <strain evidence="3">DSM 19183</strain>
    </source>
</reference>
<evidence type="ECO:0000259" key="1">
    <source>
        <dbReference type="Pfam" id="PF13556"/>
    </source>
</evidence>
<dbReference type="PRINTS" id="PR01590">
    <property type="entry name" value="HTHFIS"/>
</dbReference>
<dbReference type="RefSeq" id="WP_170231058.1">
    <property type="nucleotide sequence ID" value="NZ_BJYC01000029.1"/>
</dbReference>
<sequence length="287" mass="33715">MDYANLKTLYPEAVLSDLPFMDEDTFRIPYKNKWIHIPKKELTEKEWQLLVMLKQEIEPSSFPVSDSKWAELIQGQRDLPPKTTQMIRLTQLYLEKIDTQFDYLIWIDSIRQLFEPVLDVFFVSSDTCLIIQDTGAPNFSGEEITGILQTLEDDFSIRTHAYIGQFWTPDHNLYNIFKEEQNIFQQEVTHMHHQVSSLPDIALHHFTKDALSKSAIMKELKTQIDASDDWHELIQALWQSQGNISVAAKQLFIHRNTLQYRMERFNETTGLSLKNMDELLLCYLLIL</sequence>
<dbReference type="InterPro" id="IPR009057">
    <property type="entry name" value="Homeodomain-like_sf"/>
</dbReference>
<dbReference type="Proteomes" id="UP000199081">
    <property type="component" value="Unassembled WGS sequence"/>
</dbReference>
<proteinExistence type="predicted"/>
<evidence type="ECO:0000313" key="3">
    <source>
        <dbReference type="Proteomes" id="UP000199081"/>
    </source>
</evidence>
<protein>
    <submittedName>
        <fullName evidence="2">PucR C-terminal helix-turn-helix domain-containing protein</fullName>
    </submittedName>
</protein>
<dbReference type="InterPro" id="IPR042070">
    <property type="entry name" value="PucR_C-HTH_sf"/>
</dbReference>
<evidence type="ECO:0000313" key="2">
    <source>
        <dbReference type="EMBL" id="SEK82394.1"/>
    </source>
</evidence>
<organism evidence="2 3">
    <name type="scientific">Alkalibacterium pelagium</name>
    <dbReference type="NCBI Taxonomy" id="426702"/>
    <lineage>
        <taxon>Bacteria</taxon>
        <taxon>Bacillati</taxon>
        <taxon>Bacillota</taxon>
        <taxon>Bacilli</taxon>
        <taxon>Lactobacillales</taxon>
        <taxon>Carnobacteriaceae</taxon>
        <taxon>Alkalibacterium</taxon>
    </lineage>
</organism>
<name>A0A1H7K762_9LACT</name>
<dbReference type="InterPro" id="IPR002197">
    <property type="entry name" value="HTH_Fis"/>
</dbReference>